<sequence>MASVKKDQVGVDLQHPPVGSLSLWERVRVRGFSLTQQKRDRSPRSLFLCHLRLTQILAQQRVIQLAVAQNPHDMIVIVQHQFVASLITNLQRIAHADARVH</sequence>
<proteinExistence type="predicted"/>
<reference evidence="1 2" key="1">
    <citation type="submission" date="2018-12" db="EMBL/GenBank/DDBJ databases">
        <authorList>
            <consortium name="Pathogen Informatics"/>
        </authorList>
    </citation>
    <scope>NUCLEOTIDE SEQUENCE [LARGE SCALE GENOMIC DNA]</scope>
    <source>
        <strain evidence="1 2">NCTC9428</strain>
    </source>
</reference>
<evidence type="ECO:0000313" key="2">
    <source>
        <dbReference type="Proteomes" id="UP000281909"/>
    </source>
</evidence>
<protein>
    <submittedName>
        <fullName evidence="1">Uncharacterized protein</fullName>
    </submittedName>
</protein>
<dbReference type="EMBL" id="LR134318">
    <property type="protein sequence ID" value="VEF13357.1"/>
    <property type="molecule type" value="Genomic_DNA"/>
</dbReference>
<dbReference type="AlphaFoldDB" id="A0A3S4R9S3"/>
<dbReference type="Proteomes" id="UP000281909">
    <property type="component" value="Chromosome"/>
</dbReference>
<organism evidence="1 2">
    <name type="scientific">Pseudomonas fluorescens</name>
    <dbReference type="NCBI Taxonomy" id="294"/>
    <lineage>
        <taxon>Bacteria</taxon>
        <taxon>Pseudomonadati</taxon>
        <taxon>Pseudomonadota</taxon>
        <taxon>Gammaproteobacteria</taxon>
        <taxon>Pseudomonadales</taxon>
        <taxon>Pseudomonadaceae</taxon>
        <taxon>Pseudomonas</taxon>
    </lineage>
</organism>
<name>A0A3S4R9S3_PSEFL</name>
<evidence type="ECO:0000313" key="1">
    <source>
        <dbReference type="EMBL" id="VEF13357.1"/>
    </source>
</evidence>
<accession>A0A3S4R9S3</accession>
<gene>
    <name evidence="1" type="ORF">NCTC9428_05053</name>
</gene>